<evidence type="ECO:0000256" key="1">
    <source>
        <dbReference type="ARBA" id="ARBA00010088"/>
    </source>
</evidence>
<dbReference type="Pfam" id="PF00561">
    <property type="entry name" value="Abhydrolase_1"/>
    <property type="match status" value="1"/>
</dbReference>
<dbReference type="PANTHER" id="PTHR43248:SF29">
    <property type="entry name" value="TRIPEPTIDYL AMINOPEPTIDASE"/>
    <property type="match status" value="1"/>
</dbReference>
<proteinExistence type="inferred from homology"/>
<dbReference type="EMBL" id="PHUJ01000003">
    <property type="protein sequence ID" value="PKB29768.1"/>
    <property type="molecule type" value="Genomic_DNA"/>
</dbReference>
<evidence type="ECO:0000256" key="3">
    <source>
        <dbReference type="ARBA" id="ARBA00022801"/>
    </source>
</evidence>
<dbReference type="InterPro" id="IPR000073">
    <property type="entry name" value="AB_hydrolase_1"/>
</dbReference>
<reference evidence="5 6" key="1">
    <citation type="submission" date="2017-11" db="EMBL/GenBank/DDBJ databases">
        <title>Sequencing the genomes of 1000 actinobacteria strains.</title>
        <authorList>
            <person name="Klenk H.-P."/>
        </authorList>
    </citation>
    <scope>NUCLEOTIDE SEQUENCE [LARGE SCALE GENOMIC DNA]</scope>
    <source>
        <strain evidence="5 6">DSM 44104</strain>
    </source>
</reference>
<accession>A0AA44ZND7</accession>
<comment type="caution">
    <text evidence="5">The sequence shown here is derived from an EMBL/GenBank/DDBJ whole genome shotgun (WGS) entry which is preliminary data.</text>
</comment>
<evidence type="ECO:0000256" key="2">
    <source>
        <dbReference type="ARBA" id="ARBA00022729"/>
    </source>
</evidence>
<comment type="similarity">
    <text evidence="1">Belongs to the peptidase S33 family.</text>
</comment>
<feature type="domain" description="AB hydrolase-1" evidence="4">
    <location>
        <begin position="158"/>
        <end position="517"/>
    </location>
</feature>
<dbReference type="Gene3D" id="3.40.50.1820">
    <property type="entry name" value="alpha/beta hydrolase"/>
    <property type="match status" value="1"/>
</dbReference>
<dbReference type="Proteomes" id="UP000232453">
    <property type="component" value="Unassembled WGS sequence"/>
</dbReference>
<organism evidence="5 6">
    <name type="scientific">Pseudonocardia alni</name>
    <name type="common">Amycolata alni</name>
    <dbReference type="NCBI Taxonomy" id="33907"/>
    <lineage>
        <taxon>Bacteria</taxon>
        <taxon>Bacillati</taxon>
        <taxon>Actinomycetota</taxon>
        <taxon>Actinomycetes</taxon>
        <taxon>Pseudonocardiales</taxon>
        <taxon>Pseudonocardiaceae</taxon>
        <taxon>Pseudonocardia</taxon>
    </lineage>
</organism>
<evidence type="ECO:0000313" key="6">
    <source>
        <dbReference type="Proteomes" id="UP000232453"/>
    </source>
</evidence>
<name>A0AA44ZND7_PSEA5</name>
<dbReference type="InterPro" id="IPR029058">
    <property type="entry name" value="AB_hydrolase_fold"/>
</dbReference>
<dbReference type="PANTHER" id="PTHR43248">
    <property type="entry name" value="2-SUCCINYL-6-HYDROXY-2,4-CYCLOHEXADIENE-1-CARBOXYLATE SYNTHASE"/>
    <property type="match status" value="1"/>
</dbReference>
<dbReference type="InterPro" id="IPR051601">
    <property type="entry name" value="Serine_prot/Carboxylest_S33"/>
</dbReference>
<protein>
    <submittedName>
        <fullName evidence="5">Tripeptidyl-peptidase B</fullName>
    </submittedName>
</protein>
<dbReference type="GO" id="GO:0016787">
    <property type="term" value="F:hydrolase activity"/>
    <property type="evidence" value="ECO:0007669"/>
    <property type="project" value="UniProtKB-KW"/>
</dbReference>
<gene>
    <name evidence="5" type="ORF">ATL51_1413</name>
</gene>
<sequence>MLTVMLPRLLRRRAHRRETPAPARRRTRPAALAALGAATLVLVGACADAGTGDQPQAAQNLPELAQFYDQQLQWGPCNDYAPTADDAQTYADPQFDCTRVTVPQDYARPGDGKTMQIALLRKKATGAKIGSLFADPGGPGASGTSFVARQAATWATNGLGDRFDLVGFDPRGTGASRPRIQCLTDAENDEERTKVFADPSPAGVAAAEADSRQFAERCTQRTGADVLANVGTRDVAKDMDVMRAAVGDQKMTYAGFSYGTELGTAYAEAFPQNVRALLLDGAIDPTQSTIDSTVKQNAGFQLAFDNFAEDCTSRPGCPLGTDPATATQAFQTVMRPLIDTPAKVSDGRVLSFSDAQTGVSQALYVSQLWPALQQGISQVANGNGDLLMRLADLYHERDDQGRYSNMLQAFQSISCVNQPALKEPSEALELATRADEAAPFRSTGRGPVGARDACAFWPVPPTSEPHTPKVDGLPPVVVVSVTGDPATPYQAGVDLAQQLNGSLITVNGNQHTASLQGDACTDTLAIDYLVNLTLPPQGAECTLAPS</sequence>
<evidence type="ECO:0000313" key="5">
    <source>
        <dbReference type="EMBL" id="PKB29768.1"/>
    </source>
</evidence>
<evidence type="ECO:0000259" key="4">
    <source>
        <dbReference type="Pfam" id="PF00561"/>
    </source>
</evidence>
<keyword evidence="2" id="KW-0732">Signal</keyword>
<keyword evidence="3" id="KW-0378">Hydrolase</keyword>
<dbReference type="AlphaFoldDB" id="A0AA44ZND7"/>
<dbReference type="SUPFAM" id="SSF53474">
    <property type="entry name" value="alpha/beta-Hydrolases"/>
    <property type="match status" value="1"/>
</dbReference>